<dbReference type="InterPro" id="IPR010862">
    <property type="entry name" value="DUF1493"/>
</dbReference>
<keyword evidence="2" id="KW-1185">Reference proteome</keyword>
<evidence type="ECO:0000313" key="2">
    <source>
        <dbReference type="Proteomes" id="UP000214747"/>
    </source>
</evidence>
<organism evidence="1 2">
    <name type="scientific">Herbaspirillum aquaticum</name>
    <dbReference type="NCBI Taxonomy" id="568783"/>
    <lineage>
        <taxon>Bacteria</taxon>
        <taxon>Pseudomonadati</taxon>
        <taxon>Pseudomonadota</taxon>
        <taxon>Betaproteobacteria</taxon>
        <taxon>Burkholderiales</taxon>
        <taxon>Oxalobacteraceae</taxon>
        <taxon>Herbaspirillum</taxon>
    </lineage>
</organism>
<evidence type="ECO:0008006" key="3">
    <source>
        <dbReference type="Google" id="ProtNLM"/>
    </source>
</evidence>
<name>A0A225SVE1_9BURK</name>
<accession>A0A225SVE1</accession>
<dbReference type="Proteomes" id="UP000214747">
    <property type="component" value="Unassembled WGS sequence"/>
</dbReference>
<gene>
    <name evidence="1" type="ORF">CEJ45_10135</name>
</gene>
<sequence length="122" mass="14271">MRAIAWERLEAWVRKENGTSPKKLITRDTQLYNDLDVDGDEAEDFMEHFFEEFSIDYGDYNFDHYFVPEGFSPLEIFLLMISKKKRASYDRPPITLGMLYQAALDGRWDCARLDSLSSLSQA</sequence>
<dbReference type="Pfam" id="PF07377">
    <property type="entry name" value="DUF1493"/>
    <property type="match status" value="1"/>
</dbReference>
<evidence type="ECO:0000313" key="1">
    <source>
        <dbReference type="EMBL" id="OWY34649.1"/>
    </source>
</evidence>
<protein>
    <recommendedName>
        <fullName evidence="3">Acyl carrier protein</fullName>
    </recommendedName>
</protein>
<comment type="caution">
    <text evidence="1">The sequence shown here is derived from an EMBL/GenBank/DDBJ whole genome shotgun (WGS) entry which is preliminary data.</text>
</comment>
<dbReference type="EMBL" id="NJGV01000008">
    <property type="protein sequence ID" value="OWY34649.1"/>
    <property type="molecule type" value="Genomic_DNA"/>
</dbReference>
<proteinExistence type="predicted"/>
<dbReference type="AlphaFoldDB" id="A0A225SVE1"/>
<reference evidence="1 2" key="1">
    <citation type="journal article" date="2010" name="Int. J. Syst. Evol. Microbiol.">
        <title>Reclassification of Herbaspirillum putei as a later heterotypic synonym of Herbaspirillum huttiense, with the description of H. huttiense subsp. huttiense subsp. nov. and H. huttiense subsp. putei subsp. nov., comb. nov., and description of Herbaspirillum aquaticum sp. nov.</title>
        <authorList>
            <person name="Dobritsa A.P."/>
            <person name="Reddy M.C."/>
            <person name="Samadpour M."/>
        </authorList>
    </citation>
    <scope>NUCLEOTIDE SEQUENCE [LARGE SCALE GENOMIC DNA]</scope>
    <source>
        <strain evidence="1 2">IEH 4430</strain>
    </source>
</reference>
<dbReference type="RefSeq" id="WP_088755013.1">
    <property type="nucleotide sequence ID" value="NZ_NJGV01000008.1"/>
</dbReference>